<feature type="domain" description="Integrase catalytic" evidence="2">
    <location>
        <begin position="816"/>
        <end position="981"/>
    </location>
</feature>
<evidence type="ECO:0000313" key="4">
    <source>
        <dbReference type="Proteomes" id="UP000649617"/>
    </source>
</evidence>
<dbReference type="AlphaFoldDB" id="A0A812RK99"/>
<feature type="region of interest" description="Disordered" evidence="1">
    <location>
        <begin position="49"/>
        <end position="89"/>
    </location>
</feature>
<accession>A0A812RK99</accession>
<dbReference type="PANTHER" id="PTHR37984:SF5">
    <property type="entry name" value="PROTEIN NYNRIN-LIKE"/>
    <property type="match status" value="1"/>
</dbReference>
<proteinExistence type="predicted"/>
<evidence type="ECO:0000313" key="3">
    <source>
        <dbReference type="EMBL" id="CAE7446210.1"/>
    </source>
</evidence>
<feature type="compositionally biased region" description="Low complexity" evidence="1">
    <location>
        <begin position="1177"/>
        <end position="1193"/>
    </location>
</feature>
<dbReference type="InterPro" id="IPR036397">
    <property type="entry name" value="RNaseH_sf"/>
</dbReference>
<feature type="region of interest" description="Disordered" evidence="1">
    <location>
        <begin position="180"/>
        <end position="216"/>
    </location>
</feature>
<sequence length="1241" mass="139860">MAAGEAVDDITTRSTPVKKLEAAWKRMVTVMIHMLVTARKQMVTDYLVTRGRPSSPERTTSMPFKKKNHKDPSSPIAQGIGEPLPRSQSHKKWELEPQSCPHGPDHLRCRANSKAMWWTCLRCGSRWRRLDNTKETPKVPEKTSEDAATMIDRRGRHCPQFLPAPRGRPAQGPRQVEIDAQGKAKVTTKVPSRTGADGSTPSSTAHITPRAKREVTGLRPTRRAKTPTRFREGEAEIHEIYTDDDTIDEDMAIVVLVGGEAVGQERGALPAQRLRQGLQRRGWLMATILAMFTWTSTIGNTELRHFGKPVEHCVWSEGDQGWKFEEPSTSPTSSTRVSGDVHCFLFQKENAYVSWLADASGKVEEVPKDVNKVLHQALLGHGVDVSEVYSPPRLTARAKERGMKVGPAMDLITGWDFSVRAHRQEALRLLREHQPTLVGLSPPCGPFSAMRNLSSFKRNSEVVEQEVRRGRKHLRFAVTIALMQLNAGRGELHLKPTVVLTNVEEIANALDRRCSRDHTHRPLLGHGLTRRAAEYTEAFVDAILDGLRRHLQQRHFPVFGLNDSWQWQGDELVCRHFSPRTTTPCPKDCPWDVSQVQFTGRRRVCKQFVAGDTKTTEDSWTSTPGAADARPWTGTARFQVQHAMMLPKPFQEYADWLSRGPAHPLYQYQQEETAFLHEYLSLFPSHRVLEGREQERPGVPGAQDEADSGGFDLDDFLDNLGGDSDDEEQLAQEDDLRVVSKELRELPVEPKRLDDDVSDIPPELRRELYRIHRNLGHPDLQTFCRALRHAGVKKEVLKWVKNKFHCPICARRKKPNSHRPGHLARHLGFNAVVGIDLVFVHRKVILNCVCWGTHYQMAMILPNKEASNVAKAFMAGWMKYFGPPEMVVMDQGSEFVSKDFADVIGEWGVVMHMTDVRSPWQNSRTERAGATLKAVLHKLCDEQSALSEEEFNLALDAAVWCRNQYFDRSGFSPCQRVFGRSMRVPYALLSDDVLDRDLVNHVHSDDMRRAQKLRNDAMEAWAEVQDETAIHRAAKTNTRNADLKEIVNGDVVYLWRHTTDYVGWVGPGVVVCQTENGRSLWVSLRGYLIKASREQVRQATNEEHLGAELVKVMSGELLEQLESGKLRHFRDIRDEGGPPEAHVNDDVEMPELAAQGDVQPGEDETMEAPEEAHEGQSTRVPSTRSSRRPSTTSAPLSELPRTSTVEVPAPLPMREDSEMLPRERAAETTANGSSRGGADAR</sequence>
<dbReference type="InterPro" id="IPR001584">
    <property type="entry name" value="Integrase_cat-core"/>
</dbReference>
<keyword evidence="4" id="KW-1185">Reference proteome</keyword>
<dbReference type="InterPro" id="IPR012337">
    <property type="entry name" value="RNaseH-like_sf"/>
</dbReference>
<feature type="compositionally biased region" description="Acidic residues" evidence="1">
    <location>
        <begin position="704"/>
        <end position="715"/>
    </location>
</feature>
<dbReference type="OrthoDB" id="414530at2759"/>
<feature type="non-terminal residue" evidence="3">
    <location>
        <position position="1241"/>
    </location>
</feature>
<feature type="compositionally biased region" description="Acidic residues" evidence="1">
    <location>
        <begin position="1160"/>
        <end position="1169"/>
    </location>
</feature>
<gene>
    <name evidence="3" type="primary">GIP</name>
    <name evidence="3" type="ORF">SPIL2461_LOCUS10873</name>
</gene>
<feature type="compositionally biased region" description="Basic and acidic residues" evidence="1">
    <location>
        <begin position="1213"/>
        <end position="1226"/>
    </location>
</feature>
<dbReference type="PANTHER" id="PTHR37984">
    <property type="entry name" value="PROTEIN CBG26694"/>
    <property type="match status" value="1"/>
</dbReference>
<feature type="compositionally biased region" description="Polar residues" evidence="1">
    <location>
        <begin position="197"/>
        <end position="206"/>
    </location>
</feature>
<feature type="region of interest" description="Disordered" evidence="1">
    <location>
        <begin position="1157"/>
        <end position="1241"/>
    </location>
</feature>
<dbReference type="InterPro" id="IPR050951">
    <property type="entry name" value="Retrovirus_Pol_polyprotein"/>
</dbReference>
<dbReference type="Gene3D" id="3.30.420.10">
    <property type="entry name" value="Ribonuclease H-like superfamily/Ribonuclease H"/>
    <property type="match status" value="1"/>
</dbReference>
<dbReference type="Proteomes" id="UP000649617">
    <property type="component" value="Unassembled WGS sequence"/>
</dbReference>
<name>A0A812RK99_SYMPI</name>
<dbReference type="GO" id="GO:0003676">
    <property type="term" value="F:nucleic acid binding"/>
    <property type="evidence" value="ECO:0007669"/>
    <property type="project" value="InterPro"/>
</dbReference>
<dbReference type="GO" id="GO:0015074">
    <property type="term" value="P:DNA integration"/>
    <property type="evidence" value="ECO:0007669"/>
    <property type="project" value="InterPro"/>
</dbReference>
<feature type="region of interest" description="Disordered" evidence="1">
    <location>
        <begin position="692"/>
        <end position="715"/>
    </location>
</feature>
<dbReference type="PROSITE" id="PS50994">
    <property type="entry name" value="INTEGRASE"/>
    <property type="match status" value="1"/>
</dbReference>
<dbReference type="EMBL" id="CAJNIZ010020874">
    <property type="protein sequence ID" value="CAE7446210.1"/>
    <property type="molecule type" value="Genomic_DNA"/>
</dbReference>
<dbReference type="SUPFAM" id="SSF53098">
    <property type="entry name" value="Ribonuclease H-like"/>
    <property type="match status" value="1"/>
</dbReference>
<evidence type="ECO:0000256" key="1">
    <source>
        <dbReference type="SAM" id="MobiDB-lite"/>
    </source>
</evidence>
<reference evidence="3" key="1">
    <citation type="submission" date="2021-02" db="EMBL/GenBank/DDBJ databases">
        <authorList>
            <person name="Dougan E. K."/>
            <person name="Rhodes N."/>
            <person name="Thang M."/>
            <person name="Chan C."/>
        </authorList>
    </citation>
    <scope>NUCLEOTIDE SEQUENCE</scope>
</reference>
<protein>
    <submittedName>
        <fullName evidence="3">GIP protein</fullName>
    </submittedName>
</protein>
<organism evidence="3 4">
    <name type="scientific">Symbiodinium pilosum</name>
    <name type="common">Dinoflagellate</name>
    <dbReference type="NCBI Taxonomy" id="2952"/>
    <lineage>
        <taxon>Eukaryota</taxon>
        <taxon>Sar</taxon>
        <taxon>Alveolata</taxon>
        <taxon>Dinophyceae</taxon>
        <taxon>Suessiales</taxon>
        <taxon>Symbiodiniaceae</taxon>
        <taxon>Symbiodinium</taxon>
    </lineage>
</organism>
<evidence type="ECO:0000259" key="2">
    <source>
        <dbReference type="PROSITE" id="PS50994"/>
    </source>
</evidence>
<comment type="caution">
    <text evidence="3">The sequence shown here is derived from an EMBL/GenBank/DDBJ whole genome shotgun (WGS) entry which is preliminary data.</text>
</comment>
<dbReference type="Pfam" id="PF00665">
    <property type="entry name" value="rve"/>
    <property type="match status" value="1"/>
</dbReference>